<dbReference type="Pfam" id="PF17482">
    <property type="entry name" value="Phage_sheath_1C"/>
    <property type="match status" value="1"/>
</dbReference>
<dbReference type="Pfam" id="PF04984">
    <property type="entry name" value="Phage_sheath_1"/>
    <property type="match status" value="1"/>
</dbReference>
<protein>
    <recommendedName>
        <fullName evidence="6">Phage tail protein</fullName>
    </recommendedName>
</protein>
<gene>
    <name evidence="4" type="ORF">GGR36_002613</name>
</gene>
<dbReference type="PANTHER" id="PTHR35861">
    <property type="match status" value="1"/>
</dbReference>
<evidence type="ECO:0008006" key="6">
    <source>
        <dbReference type="Google" id="ProtNLM"/>
    </source>
</evidence>
<keyword evidence="5" id="KW-1185">Reference proteome</keyword>
<organism evidence="4 5">
    <name type="scientific">Niveibacterium umoris</name>
    <dbReference type="NCBI Taxonomy" id="1193620"/>
    <lineage>
        <taxon>Bacteria</taxon>
        <taxon>Pseudomonadati</taxon>
        <taxon>Pseudomonadota</taxon>
        <taxon>Betaproteobacteria</taxon>
        <taxon>Rhodocyclales</taxon>
        <taxon>Rhodocyclaceae</taxon>
        <taxon>Niveibacterium</taxon>
    </lineage>
</organism>
<accession>A0A840BSA8</accession>
<comment type="similarity">
    <text evidence="1">Belongs to the myoviridae tail sheath protein family.</text>
</comment>
<feature type="domain" description="Tail sheath protein subtilisin-like" evidence="2">
    <location>
        <begin position="478"/>
        <end position="646"/>
    </location>
</feature>
<reference evidence="4 5" key="1">
    <citation type="submission" date="2020-08" db="EMBL/GenBank/DDBJ databases">
        <title>Genomic Encyclopedia of Type Strains, Phase IV (KMG-IV): sequencing the most valuable type-strain genomes for metagenomic binning, comparative biology and taxonomic classification.</title>
        <authorList>
            <person name="Goeker M."/>
        </authorList>
    </citation>
    <scope>NUCLEOTIDE SEQUENCE [LARGE SCALE GENOMIC DNA]</scope>
    <source>
        <strain evidence="4 5">DSM 106739</strain>
    </source>
</reference>
<name>A0A840BSA8_9RHOO</name>
<dbReference type="RefSeq" id="WP_207064422.1">
    <property type="nucleotide sequence ID" value="NZ_BAABLE010000005.1"/>
</dbReference>
<dbReference type="InterPro" id="IPR020287">
    <property type="entry name" value="Tail_sheath_C"/>
</dbReference>
<dbReference type="Proteomes" id="UP000561045">
    <property type="component" value="Unassembled WGS sequence"/>
</dbReference>
<evidence type="ECO:0000259" key="3">
    <source>
        <dbReference type="Pfam" id="PF17482"/>
    </source>
</evidence>
<proteinExistence type="inferred from homology"/>
<feature type="domain" description="Tail sheath protein C-terminal" evidence="3">
    <location>
        <begin position="648"/>
        <end position="753"/>
    </location>
</feature>
<evidence type="ECO:0000313" key="5">
    <source>
        <dbReference type="Proteomes" id="UP000561045"/>
    </source>
</evidence>
<evidence type="ECO:0000313" key="4">
    <source>
        <dbReference type="EMBL" id="MBB4013267.1"/>
    </source>
</evidence>
<dbReference type="InterPro" id="IPR052042">
    <property type="entry name" value="Tail_sheath_structural"/>
</dbReference>
<dbReference type="AlphaFoldDB" id="A0A840BSA8"/>
<evidence type="ECO:0000256" key="1">
    <source>
        <dbReference type="ARBA" id="ARBA00008005"/>
    </source>
</evidence>
<dbReference type="Gene3D" id="3.40.50.11780">
    <property type="match status" value="1"/>
</dbReference>
<dbReference type="InterPro" id="IPR035089">
    <property type="entry name" value="Phage_sheath_subtilisin"/>
</dbReference>
<dbReference type="PANTHER" id="PTHR35861:SF1">
    <property type="entry name" value="PHAGE TAIL SHEATH PROTEIN"/>
    <property type="match status" value="1"/>
</dbReference>
<sequence>MPEYLAPGVYVEETSFRAKSIEGVSTTTTGFVGPCRYGPITQRPDILTGLVEFEYFYGDGRALAFDDSGTPVGGTNYMWHAARSFFEEGGKRLYISRIFRRIDDTDPDNPKPYGPPPDTLSDDAAAALLAEVAETQPDGHARALLVSDSVANALELVRQARACATAKLGAHAAEVTAAVTAITAALAKVTAPTPLHDAASATKDAATAAAAADAAGTAAAVHALQTHADALEDLALGEALAIRARFPGAAGNFRVRLFFRFGQNVLGLRDGEPSVAGLGHHDVVLIDTPDGAANQLYRAAWDNAARTWNFEPADGGTDLELADLDPGNSDPDSRQRMRILSLAVSVEPMDASRSAEVWDGLAADPAHTRNGAPDALTATFRVLPAADPQARALPIEVLAGDALDTGLELVALIAAAHAAANPLGGAAADATNDLATALRNPDVDGAIRSMEIHLAGGNDGAPLTATEYTGRAELTDPYKTGLASFEDIEDISIVAAPGSTFGYELSDSSRSNAQAILNTVIAHAARMRYRIAVLDSGNDQSIAAVRTMRARFDSTYAALYYPWVKVRDPITRQDLMLPPSGFVAGIYARNDIERAVWKAPANEVVRGAIGFELMLNRAQQEVLNPEGINCFRYFEGRGMRLWGARTISSDPEWKYVNIRRYFCYLERSIDKGTQWAVFEPNGERLWANVRRTIEDFLLNEWQSGALLGDRPEKAYFVRCDRSTMTQNDLDNGRLICLIGVAPLKPAEFVIFRIGQWTADARR</sequence>
<dbReference type="EMBL" id="JACIET010000002">
    <property type="protein sequence ID" value="MBB4013267.1"/>
    <property type="molecule type" value="Genomic_DNA"/>
</dbReference>
<evidence type="ECO:0000259" key="2">
    <source>
        <dbReference type="Pfam" id="PF04984"/>
    </source>
</evidence>
<comment type="caution">
    <text evidence="4">The sequence shown here is derived from an EMBL/GenBank/DDBJ whole genome shotgun (WGS) entry which is preliminary data.</text>
</comment>